<comment type="caution">
    <text evidence="6">The sequence shown here is derived from an EMBL/GenBank/DDBJ whole genome shotgun (WGS) entry which is preliminary data.</text>
</comment>
<feature type="domain" description="MYND-type" evidence="5">
    <location>
        <begin position="432"/>
        <end position="472"/>
    </location>
</feature>
<dbReference type="Pfam" id="PF01753">
    <property type="entry name" value="zf-MYND"/>
    <property type="match status" value="1"/>
</dbReference>
<gene>
    <name evidence="6" type="ORF">DFP72DRAFT_1162417</name>
</gene>
<reference evidence="6 7" key="1">
    <citation type="submission" date="2020-07" db="EMBL/GenBank/DDBJ databases">
        <title>Comparative genomics of pyrophilous fungi reveals a link between fire events and developmental genes.</title>
        <authorList>
            <consortium name="DOE Joint Genome Institute"/>
            <person name="Steindorff A.S."/>
            <person name="Carver A."/>
            <person name="Calhoun S."/>
            <person name="Stillman K."/>
            <person name="Liu H."/>
            <person name="Lipzen A."/>
            <person name="Pangilinan J."/>
            <person name="Labutti K."/>
            <person name="Bruns T.D."/>
            <person name="Grigoriev I.V."/>
        </authorList>
    </citation>
    <scope>NUCLEOTIDE SEQUENCE [LARGE SCALE GENOMIC DNA]</scope>
    <source>
        <strain evidence="6 7">CBS 144469</strain>
    </source>
</reference>
<evidence type="ECO:0000259" key="5">
    <source>
        <dbReference type="PROSITE" id="PS50865"/>
    </source>
</evidence>
<dbReference type="AlphaFoldDB" id="A0A8H6IH85"/>
<keyword evidence="2 4" id="KW-0863">Zinc-finger</keyword>
<proteinExistence type="predicted"/>
<evidence type="ECO:0000256" key="3">
    <source>
        <dbReference type="ARBA" id="ARBA00022833"/>
    </source>
</evidence>
<protein>
    <recommendedName>
        <fullName evidence="5">MYND-type domain-containing protein</fullName>
    </recommendedName>
</protein>
<dbReference type="Proteomes" id="UP000521943">
    <property type="component" value="Unassembled WGS sequence"/>
</dbReference>
<accession>A0A8H6IH85</accession>
<dbReference type="SUPFAM" id="SSF144232">
    <property type="entry name" value="HIT/MYND zinc finger-like"/>
    <property type="match status" value="1"/>
</dbReference>
<dbReference type="OrthoDB" id="432970at2759"/>
<name>A0A8H6IH85_9AGAR</name>
<dbReference type="EMBL" id="JACGCI010000002">
    <property type="protein sequence ID" value="KAF6765491.1"/>
    <property type="molecule type" value="Genomic_DNA"/>
</dbReference>
<evidence type="ECO:0000313" key="7">
    <source>
        <dbReference type="Proteomes" id="UP000521943"/>
    </source>
</evidence>
<dbReference type="InterPro" id="IPR002893">
    <property type="entry name" value="Znf_MYND"/>
</dbReference>
<evidence type="ECO:0000256" key="4">
    <source>
        <dbReference type="PROSITE-ProRule" id="PRU00134"/>
    </source>
</evidence>
<dbReference type="GO" id="GO:0008270">
    <property type="term" value="F:zinc ion binding"/>
    <property type="evidence" value="ECO:0007669"/>
    <property type="project" value="UniProtKB-KW"/>
</dbReference>
<dbReference type="Gene3D" id="6.10.140.2220">
    <property type="match status" value="1"/>
</dbReference>
<keyword evidence="7" id="KW-1185">Reference proteome</keyword>
<evidence type="ECO:0000313" key="6">
    <source>
        <dbReference type="EMBL" id="KAF6765491.1"/>
    </source>
</evidence>
<keyword evidence="3" id="KW-0862">Zinc</keyword>
<keyword evidence="1" id="KW-0479">Metal-binding</keyword>
<evidence type="ECO:0000256" key="2">
    <source>
        <dbReference type="ARBA" id="ARBA00022771"/>
    </source>
</evidence>
<organism evidence="6 7">
    <name type="scientific">Ephemerocybe angulata</name>
    <dbReference type="NCBI Taxonomy" id="980116"/>
    <lineage>
        <taxon>Eukaryota</taxon>
        <taxon>Fungi</taxon>
        <taxon>Dikarya</taxon>
        <taxon>Basidiomycota</taxon>
        <taxon>Agaricomycotina</taxon>
        <taxon>Agaricomycetes</taxon>
        <taxon>Agaricomycetidae</taxon>
        <taxon>Agaricales</taxon>
        <taxon>Agaricineae</taxon>
        <taxon>Psathyrellaceae</taxon>
        <taxon>Ephemerocybe</taxon>
    </lineage>
</organism>
<sequence length="639" mass="71264">MSQASRLLQRNKLLEEAQDSVQGEQALVEYLSSEHDIDFIKEMLRPLDPSLIPSGSLQFGIRLLRSKEYKNALKALGDLATFFKCLSRVPPSDSVTAYTDVCLTVLIDTWLGVTKWISYCFMHSHMFTGPTGVGGMCAVLLIGVTNSPSGPRGALREELALMTCTIDILFILLGETDRTTGEYFILRWQDHSCPLMQALRVQLNENPGLNAIKSRLLTVRKKTRRAAIASLVDRAPLLIATARASTEIIGLAKTLEHVIDCLTKLGASSGLWKEMTHQGFGLKQTLALAGFAELGFGRNITDQEFWTPIANATVTLAIAITICDAEPGEAFVKMFEAGFFMCIVRCLPYFATGSSLPFAIMQPYMHGRKVIEALCSKRGGFEKFLECRGLSEGVEAVCHVFEVKIAIAREVYISRAAVPIPLCSNFNHSSSRPSCVEEGNEPLKACSTCRAVFYCSTACQKEDWDALHRQECCTMTQQRNNRRSVEATLRSIQTKREQLSYLKYALDSDLRIIHGKPATRKRLGESLIEAQTICVLDFSNCPTEWPEDGSDLELDFFDADGEWAQRIEKCISDTELELLVNPGQVFVFVEGVFSLDQFRRTCIFVKMRKDPNTPKEYQWKVGTSVFRGGKQAEPVIADL</sequence>
<dbReference type="PROSITE" id="PS50865">
    <property type="entry name" value="ZF_MYND_2"/>
    <property type="match status" value="1"/>
</dbReference>
<evidence type="ECO:0000256" key="1">
    <source>
        <dbReference type="ARBA" id="ARBA00022723"/>
    </source>
</evidence>